<comment type="subcellular location">
    <subcellularLocation>
        <location evidence="1">Membrane</location>
        <topology evidence="1">Multi-pass membrane protein</topology>
    </subcellularLocation>
</comment>
<feature type="transmembrane region" description="Helical" evidence="5">
    <location>
        <begin position="109"/>
        <end position="126"/>
    </location>
</feature>
<proteinExistence type="predicted"/>
<comment type="caution">
    <text evidence="7">The sequence shown here is derived from an EMBL/GenBank/DDBJ whole genome shotgun (WGS) entry which is preliminary data.</text>
</comment>
<feature type="transmembrane region" description="Helical" evidence="5">
    <location>
        <begin position="69"/>
        <end position="89"/>
    </location>
</feature>
<keyword evidence="3 5" id="KW-1133">Transmembrane helix</keyword>
<dbReference type="PANTHER" id="PTHR37422:SF23">
    <property type="entry name" value="TEICHURONIC ACID BIOSYNTHESIS PROTEIN TUAE"/>
    <property type="match status" value="1"/>
</dbReference>
<dbReference type="EMBL" id="JBFRYB010000001">
    <property type="protein sequence ID" value="MEX1666788.1"/>
    <property type="molecule type" value="Genomic_DNA"/>
</dbReference>
<evidence type="ECO:0000256" key="1">
    <source>
        <dbReference type="ARBA" id="ARBA00004141"/>
    </source>
</evidence>
<feature type="transmembrane region" description="Helical" evidence="5">
    <location>
        <begin position="194"/>
        <end position="213"/>
    </location>
</feature>
<keyword evidence="8" id="KW-1185">Reference proteome</keyword>
<evidence type="ECO:0000313" key="8">
    <source>
        <dbReference type="Proteomes" id="UP001557484"/>
    </source>
</evidence>
<sequence length="438" mass="48954">MEAQAVNPENIIEKWIWYALILTYPFYMLGAVYLVAPVLAWLLIMYWVYNFWLPQSMRAKSIQVEPHPVVMLWVVGMLVMEVALLIGHLDFYLGIPAIIKSSIGWAKGWALLALFIMIGATLPIRAELIYRACCVICLHTLLLIPLFVVAAYTPIPGTIYISPLKIIGGPGPEFFEFQLYGINPESLGPRWRFFTPWAPAAGLLANFYFVFALKEQNVRWRWIGILGSIAMVLMCQSRAGLVAMLFVSPAVYFISKLNSPALWISGGVGVSTMAVVATQLMNFAESSVEEFKSARAGSSRVRAALARIAIQRWRDEAPIWGHGVVERGPHLVEYMPIGSHHSWYGLLFVKGIVGFLALLIPMAVTLMLLLVQAQNCRTAQAALSCVLILIMFSFGENIEMLAYLFWPALVLIGIAFRNDTLSKAIIEKQQRRNGVGRI</sequence>
<evidence type="ECO:0000313" key="7">
    <source>
        <dbReference type="EMBL" id="MEX1666788.1"/>
    </source>
</evidence>
<name>A0ABV3TYT6_9GAMM</name>
<dbReference type="GO" id="GO:0016874">
    <property type="term" value="F:ligase activity"/>
    <property type="evidence" value="ECO:0007669"/>
    <property type="project" value="UniProtKB-KW"/>
</dbReference>
<feature type="transmembrane region" description="Helical" evidence="5">
    <location>
        <begin position="343"/>
        <end position="371"/>
    </location>
</feature>
<dbReference type="Proteomes" id="UP001557484">
    <property type="component" value="Unassembled WGS sequence"/>
</dbReference>
<feature type="domain" description="O-antigen ligase-related" evidence="6">
    <location>
        <begin position="225"/>
        <end position="359"/>
    </location>
</feature>
<evidence type="ECO:0000256" key="4">
    <source>
        <dbReference type="ARBA" id="ARBA00023136"/>
    </source>
</evidence>
<evidence type="ECO:0000256" key="5">
    <source>
        <dbReference type="SAM" id="Phobius"/>
    </source>
</evidence>
<evidence type="ECO:0000256" key="2">
    <source>
        <dbReference type="ARBA" id="ARBA00022692"/>
    </source>
</evidence>
<evidence type="ECO:0000259" key="6">
    <source>
        <dbReference type="Pfam" id="PF04932"/>
    </source>
</evidence>
<dbReference type="PANTHER" id="PTHR37422">
    <property type="entry name" value="TEICHURONIC ACID BIOSYNTHESIS PROTEIN TUAE"/>
    <property type="match status" value="1"/>
</dbReference>
<organism evidence="7 8">
    <name type="scientific">Zhongshania arctica</name>
    <dbReference type="NCBI Taxonomy" id="3238302"/>
    <lineage>
        <taxon>Bacteria</taxon>
        <taxon>Pseudomonadati</taxon>
        <taxon>Pseudomonadota</taxon>
        <taxon>Gammaproteobacteria</taxon>
        <taxon>Cellvibrionales</taxon>
        <taxon>Spongiibacteraceae</taxon>
        <taxon>Zhongshania</taxon>
    </lineage>
</organism>
<dbReference type="InterPro" id="IPR051533">
    <property type="entry name" value="WaaL-like"/>
</dbReference>
<accession>A0ABV3TYT6</accession>
<feature type="transmembrane region" description="Helical" evidence="5">
    <location>
        <begin position="133"/>
        <end position="155"/>
    </location>
</feature>
<dbReference type="InterPro" id="IPR007016">
    <property type="entry name" value="O-antigen_ligase-rel_domated"/>
</dbReference>
<feature type="transmembrane region" description="Helical" evidence="5">
    <location>
        <begin position="15"/>
        <end position="48"/>
    </location>
</feature>
<keyword evidence="7" id="KW-0436">Ligase</keyword>
<feature type="transmembrane region" description="Helical" evidence="5">
    <location>
        <begin position="225"/>
        <end position="254"/>
    </location>
</feature>
<keyword evidence="4 5" id="KW-0472">Membrane</keyword>
<keyword evidence="2 5" id="KW-0812">Transmembrane</keyword>
<dbReference type="RefSeq" id="WP_368376858.1">
    <property type="nucleotide sequence ID" value="NZ_JBFRYB010000001.1"/>
</dbReference>
<reference evidence="7 8" key="1">
    <citation type="journal article" date="2011" name="Int. J. Syst. Evol. Microbiol.">
        <title>Zhongshania antarctica gen. nov., sp. nov. and Zhongshania guokunii sp. nov., gammaproteobacteria respectively isolated from coastal attached (fast) ice and surface seawater of the Antarctic.</title>
        <authorList>
            <person name="Li H.J."/>
            <person name="Zhang X.Y."/>
            <person name="Chen C.X."/>
            <person name="Zhang Y.J."/>
            <person name="Gao Z.M."/>
            <person name="Yu Y."/>
            <person name="Chen X.L."/>
            <person name="Chen B."/>
            <person name="Zhang Y.Z."/>
        </authorList>
    </citation>
    <scope>NUCLEOTIDE SEQUENCE [LARGE SCALE GENOMIC DNA]</scope>
    <source>
        <strain evidence="7 8">R06B22</strain>
    </source>
</reference>
<dbReference type="Pfam" id="PF04932">
    <property type="entry name" value="Wzy_C"/>
    <property type="match status" value="1"/>
</dbReference>
<gene>
    <name evidence="7" type="ORF">AB4875_14930</name>
</gene>
<protein>
    <submittedName>
        <fullName evidence="7">O-antigen ligase family protein</fullName>
    </submittedName>
</protein>
<evidence type="ECO:0000256" key="3">
    <source>
        <dbReference type="ARBA" id="ARBA00022989"/>
    </source>
</evidence>